<dbReference type="GO" id="GO:0016020">
    <property type="term" value="C:membrane"/>
    <property type="evidence" value="ECO:0007669"/>
    <property type="project" value="InterPro"/>
</dbReference>
<reference evidence="1 2" key="1">
    <citation type="journal article" date="2016" name="Genome Biol. Evol.">
        <title>Divergent and convergent evolution of fungal pathogenicity.</title>
        <authorList>
            <person name="Shang Y."/>
            <person name="Xiao G."/>
            <person name="Zheng P."/>
            <person name="Cen K."/>
            <person name="Zhan S."/>
            <person name="Wang C."/>
        </authorList>
    </citation>
    <scope>NUCLEOTIDE SEQUENCE [LARGE SCALE GENOMIC DNA]</scope>
    <source>
        <strain evidence="1 2">RCEF 4871</strain>
    </source>
</reference>
<dbReference type="OMA" id="FEWPAGE"/>
<keyword evidence="1" id="KW-0808">Transferase</keyword>
<dbReference type="PANTHER" id="PTHR12224:SF0">
    <property type="entry name" value="BETA-1,4-MANNOSYL-GLYCOPROTEIN 4-BETA-N-ACETYLGLUCOSAMINYLTRANSFERASE"/>
    <property type="match status" value="1"/>
</dbReference>
<dbReference type="STRING" id="1081105.A0A166XLJ1"/>
<protein>
    <submittedName>
        <fullName evidence="1">Glycosyl transferase family 17 protein</fullName>
    </submittedName>
</protein>
<dbReference type="EMBL" id="AZHC01000038">
    <property type="protein sequence ID" value="OAA35943.1"/>
    <property type="molecule type" value="Genomic_DNA"/>
</dbReference>
<dbReference type="InterPro" id="IPR006813">
    <property type="entry name" value="Glyco_trans_17"/>
</dbReference>
<dbReference type="PANTHER" id="PTHR12224">
    <property type="entry name" value="BETA-1,4-MANNOSYL-GLYCOPROTEIN BETA-1,4-N-ACETYLGLUCOSAMINYL-TRANSFERASE"/>
    <property type="match status" value="1"/>
</dbReference>
<name>A0A166XLJ1_METRR</name>
<sequence length="379" mass="44251">MLTRRSFRILLVLLAGAFLCFILQFLSEEKIHSVLPPALSLGRQRPLHPLDASPTSNDTNTSLHVDDQEATRQSCAAHGFTPFVQTGHGRRKVYDLFMINSELDFLEIRLDTLYDHVDYFVIVESLRTFQGTEKNLTIWDNWSRFERFHPKLIHHQLEFPPDFAPLVTWDFEDLQRDSMFTQVFPRLTGEQAPNKGDVIIVADVDEIPRPETVTTLRSCTFPRRLTLYSKFYYYSFQFLHMGPEWPHPQATFYEGMDETVTPTHLRIGDGGSYFHREFFEKAGMKNASWHCSSCFPTIAQLLNKMESFSHLWMNDDKYRDRDKIAESVRQGKDLWGRKKEKFLRLHENTDMPGLLLREGGRFDYMVNRDGQGAGFTDYP</sequence>
<organism evidence="1 2">
    <name type="scientific">Metarhizium rileyi (strain RCEF 4871)</name>
    <name type="common">Nomuraea rileyi</name>
    <dbReference type="NCBI Taxonomy" id="1649241"/>
    <lineage>
        <taxon>Eukaryota</taxon>
        <taxon>Fungi</taxon>
        <taxon>Dikarya</taxon>
        <taxon>Ascomycota</taxon>
        <taxon>Pezizomycotina</taxon>
        <taxon>Sordariomycetes</taxon>
        <taxon>Hypocreomycetidae</taxon>
        <taxon>Hypocreales</taxon>
        <taxon>Clavicipitaceae</taxon>
        <taxon>Metarhizium</taxon>
    </lineage>
</organism>
<evidence type="ECO:0000313" key="2">
    <source>
        <dbReference type="Proteomes" id="UP000243498"/>
    </source>
</evidence>
<dbReference type="GO" id="GO:0003830">
    <property type="term" value="F:beta-1,4-mannosylglycoprotein 4-beta-N-acetylglucosaminyltransferase activity"/>
    <property type="evidence" value="ECO:0007669"/>
    <property type="project" value="InterPro"/>
</dbReference>
<proteinExistence type="predicted"/>
<dbReference type="AlphaFoldDB" id="A0A166XLJ1"/>
<comment type="caution">
    <text evidence="1">The sequence shown here is derived from an EMBL/GenBank/DDBJ whole genome shotgun (WGS) entry which is preliminary data.</text>
</comment>
<evidence type="ECO:0000313" key="1">
    <source>
        <dbReference type="EMBL" id="OAA35943.1"/>
    </source>
</evidence>
<keyword evidence="2" id="KW-1185">Reference proteome</keyword>
<gene>
    <name evidence="1" type="ORF">NOR_07751</name>
</gene>
<dbReference type="GO" id="GO:0006044">
    <property type="term" value="P:N-acetylglucosamine metabolic process"/>
    <property type="evidence" value="ECO:0007669"/>
    <property type="project" value="TreeGrafter"/>
</dbReference>
<accession>A0A166XLJ1</accession>
<dbReference type="Pfam" id="PF04724">
    <property type="entry name" value="Glyco_transf_17"/>
    <property type="match status" value="1"/>
</dbReference>
<dbReference type="Proteomes" id="UP000243498">
    <property type="component" value="Unassembled WGS sequence"/>
</dbReference>
<dbReference type="OrthoDB" id="6474464at2759"/>